<dbReference type="EMBL" id="JALNTZ010000002">
    <property type="protein sequence ID" value="KAJ3661672.1"/>
    <property type="molecule type" value="Genomic_DNA"/>
</dbReference>
<dbReference type="Proteomes" id="UP001168821">
    <property type="component" value="Unassembled WGS sequence"/>
</dbReference>
<organism evidence="1 2">
    <name type="scientific">Zophobas morio</name>
    <dbReference type="NCBI Taxonomy" id="2755281"/>
    <lineage>
        <taxon>Eukaryota</taxon>
        <taxon>Metazoa</taxon>
        <taxon>Ecdysozoa</taxon>
        <taxon>Arthropoda</taxon>
        <taxon>Hexapoda</taxon>
        <taxon>Insecta</taxon>
        <taxon>Pterygota</taxon>
        <taxon>Neoptera</taxon>
        <taxon>Endopterygota</taxon>
        <taxon>Coleoptera</taxon>
        <taxon>Polyphaga</taxon>
        <taxon>Cucujiformia</taxon>
        <taxon>Tenebrionidae</taxon>
        <taxon>Zophobas</taxon>
    </lineage>
</organism>
<name>A0AA38MN91_9CUCU</name>
<accession>A0AA38MN91</accession>
<reference evidence="1" key="1">
    <citation type="journal article" date="2023" name="G3 (Bethesda)">
        <title>Whole genome assemblies of Zophobas morio and Tenebrio molitor.</title>
        <authorList>
            <person name="Kaur S."/>
            <person name="Stinson S.A."/>
            <person name="diCenzo G.C."/>
        </authorList>
    </citation>
    <scope>NUCLEOTIDE SEQUENCE</scope>
    <source>
        <strain evidence="1">QUZm001</strain>
    </source>
</reference>
<dbReference type="AlphaFoldDB" id="A0AA38MN91"/>
<evidence type="ECO:0008006" key="3">
    <source>
        <dbReference type="Google" id="ProtNLM"/>
    </source>
</evidence>
<protein>
    <recommendedName>
        <fullName evidence="3">HTH CENPB-type domain-containing protein</fullName>
    </recommendedName>
</protein>
<proteinExistence type="predicted"/>
<sequence>MKLAFEVAEKNKRTTRLKTEKKLAGKEWYAGFMRKHHQLNLPAPEATSLARAAGFNKVVVNAFVDVWEKIVKENALTADSSGGSSEEAGEAEPPLFFGAELPLIFSMKEFVFL</sequence>
<gene>
    <name evidence="1" type="ORF">Zmor_006059</name>
</gene>
<keyword evidence="2" id="KW-1185">Reference proteome</keyword>
<comment type="caution">
    <text evidence="1">The sequence shown here is derived from an EMBL/GenBank/DDBJ whole genome shotgun (WGS) entry which is preliminary data.</text>
</comment>
<evidence type="ECO:0000313" key="2">
    <source>
        <dbReference type="Proteomes" id="UP001168821"/>
    </source>
</evidence>
<evidence type="ECO:0000313" key="1">
    <source>
        <dbReference type="EMBL" id="KAJ3661672.1"/>
    </source>
</evidence>